<evidence type="ECO:0008006" key="4">
    <source>
        <dbReference type="Google" id="ProtNLM"/>
    </source>
</evidence>
<dbReference type="RefSeq" id="WP_207138737.1">
    <property type="nucleotide sequence ID" value="NZ_JAEKJZ010000001.1"/>
</dbReference>
<reference evidence="2" key="1">
    <citation type="submission" date="2020-12" db="EMBL/GenBank/DDBJ databases">
        <title>Oil enriched cultivation method for isolating marine PHA-producing bacteria.</title>
        <authorList>
            <person name="Zheng W."/>
            <person name="Yu S."/>
            <person name="Huang Y."/>
        </authorList>
    </citation>
    <scope>NUCLEOTIDE SEQUENCE</scope>
    <source>
        <strain evidence="2">SY-2-12</strain>
    </source>
</reference>
<evidence type="ECO:0000313" key="2">
    <source>
        <dbReference type="EMBL" id="MBN9669145.1"/>
    </source>
</evidence>
<accession>A0A939EC30</accession>
<sequence length="123" mass="13972">MLKILIFLVLLFAAMVKSQNIHAADLRDCVQEDVSIEFVEYYVNANNRFCMRTHTSMIDENEVTIPSKQGTIRIFCPAGIQTPEGYVFPGEIIFHAFEANNIDEHSRGIDLNFDSCKVYPGSH</sequence>
<proteinExistence type="predicted"/>
<dbReference type="Proteomes" id="UP000664096">
    <property type="component" value="Unassembled WGS sequence"/>
</dbReference>
<feature type="signal peptide" evidence="1">
    <location>
        <begin position="1"/>
        <end position="23"/>
    </location>
</feature>
<evidence type="ECO:0000256" key="1">
    <source>
        <dbReference type="SAM" id="SignalP"/>
    </source>
</evidence>
<comment type="caution">
    <text evidence="2">The sequence shown here is derived from an EMBL/GenBank/DDBJ whole genome shotgun (WGS) entry which is preliminary data.</text>
</comment>
<feature type="chain" id="PRO_5036771882" description="ZP domain-containing protein" evidence="1">
    <location>
        <begin position="24"/>
        <end position="123"/>
    </location>
</feature>
<gene>
    <name evidence="2" type="ORF">JF539_02270</name>
</gene>
<keyword evidence="1" id="KW-0732">Signal</keyword>
<name>A0A939EC30_9HYPH</name>
<protein>
    <recommendedName>
        <fullName evidence="4">ZP domain-containing protein</fullName>
    </recommendedName>
</protein>
<dbReference type="AlphaFoldDB" id="A0A939EC30"/>
<evidence type="ECO:0000313" key="3">
    <source>
        <dbReference type="Proteomes" id="UP000664096"/>
    </source>
</evidence>
<organism evidence="2 3">
    <name type="scientific">Roseibium aggregatum</name>
    <dbReference type="NCBI Taxonomy" id="187304"/>
    <lineage>
        <taxon>Bacteria</taxon>
        <taxon>Pseudomonadati</taxon>
        <taxon>Pseudomonadota</taxon>
        <taxon>Alphaproteobacteria</taxon>
        <taxon>Hyphomicrobiales</taxon>
        <taxon>Stappiaceae</taxon>
        <taxon>Roseibium</taxon>
    </lineage>
</organism>
<dbReference type="EMBL" id="JAEKJZ010000001">
    <property type="protein sequence ID" value="MBN9669145.1"/>
    <property type="molecule type" value="Genomic_DNA"/>
</dbReference>